<evidence type="ECO:0000313" key="3">
    <source>
        <dbReference type="EMBL" id="PKZ23318.1"/>
    </source>
</evidence>
<proteinExistence type="predicted"/>
<keyword evidence="1" id="KW-0812">Transmembrane</keyword>
<reference evidence="4" key="2">
    <citation type="submission" date="2016-01" db="EMBL/GenBank/DDBJ databases">
        <title>Six Aerococcus type strain genome sequencing and assembly using PacBio and Illumina Hiseq.</title>
        <authorList>
            <person name="Carkaci D."/>
            <person name="Dargis R."/>
            <person name="Nielsen X.C."/>
            <person name="Skovgaard O."/>
            <person name="Fuursted K."/>
            <person name="Christensen J.J."/>
        </authorList>
    </citation>
    <scope>NUCLEOTIDE SEQUENCE [LARGE SCALE GENOMIC DNA]</scope>
    <source>
        <strain evidence="4">CCUG43001</strain>
    </source>
</reference>
<dbReference type="OrthoDB" id="2136459at2"/>
<evidence type="ECO:0000313" key="2">
    <source>
        <dbReference type="EMBL" id="AMB94682.1"/>
    </source>
</evidence>
<dbReference type="GeneID" id="92903988"/>
<dbReference type="EMBL" id="CP014160">
    <property type="protein sequence ID" value="AMB94682.1"/>
    <property type="molecule type" value="Genomic_DNA"/>
</dbReference>
<keyword evidence="1" id="KW-1133">Transmembrane helix</keyword>
<dbReference type="KEGG" id="asan:AWM72_07900"/>
<evidence type="ECO:0000313" key="5">
    <source>
        <dbReference type="Proteomes" id="UP000234239"/>
    </source>
</evidence>
<reference evidence="2 4" key="1">
    <citation type="journal article" date="2016" name="Genome Announc.">
        <title>Complete Genome Sequences of Aerococcus christensenii CCUG 28831T, Aerococcus sanguinicola CCUG 43001T, Aerococcus urinae CCUG 36881T, Aerococcus urinaeequi CCUG 28094T, Aerococcus urinaehominis CCUG 42038 BT, and Aerococcus viridans CCUG 4311T.</title>
        <authorList>
            <person name="Carkaci D."/>
            <person name="Dargis R."/>
            <person name="Nielsen X.C."/>
            <person name="Skovgaard O."/>
            <person name="Fuursted K."/>
            <person name="Christensen J.J."/>
        </authorList>
    </citation>
    <scope>NUCLEOTIDE SEQUENCE [LARGE SCALE GENOMIC DNA]</scope>
    <source>
        <strain evidence="2 4">CCUG43001</strain>
    </source>
</reference>
<organism evidence="2 4">
    <name type="scientific">Aerococcus sanguinicola</name>
    <dbReference type="NCBI Taxonomy" id="119206"/>
    <lineage>
        <taxon>Bacteria</taxon>
        <taxon>Bacillati</taxon>
        <taxon>Bacillota</taxon>
        <taxon>Bacilli</taxon>
        <taxon>Lactobacillales</taxon>
        <taxon>Aerococcaceae</taxon>
        <taxon>Aerococcus</taxon>
    </lineage>
</organism>
<evidence type="ECO:0000313" key="4">
    <source>
        <dbReference type="Proteomes" id="UP000069912"/>
    </source>
</evidence>
<name>A0A0X8FCA6_9LACT</name>
<dbReference type="EMBL" id="PKGY01000001">
    <property type="protein sequence ID" value="PKZ23318.1"/>
    <property type="molecule type" value="Genomic_DNA"/>
</dbReference>
<dbReference type="RefSeq" id="WP_067975947.1">
    <property type="nucleotide sequence ID" value="NZ_CAJHKM010000002.1"/>
</dbReference>
<gene>
    <name evidence="2" type="ORF">AWM72_07900</name>
    <name evidence="3" type="ORF">CYJ28_01850</name>
</gene>
<dbReference type="Proteomes" id="UP000234239">
    <property type="component" value="Unassembled WGS sequence"/>
</dbReference>
<protein>
    <recommendedName>
        <fullName evidence="6">Cell division protein FtsL</fullName>
    </recommendedName>
</protein>
<dbReference type="Proteomes" id="UP000069912">
    <property type="component" value="Chromosome"/>
</dbReference>
<feature type="transmembrane region" description="Helical" evidence="1">
    <location>
        <begin position="12"/>
        <end position="32"/>
    </location>
</feature>
<reference evidence="3 5" key="3">
    <citation type="submission" date="2017-12" db="EMBL/GenBank/DDBJ databases">
        <title>Phylogenetic diversity of female urinary microbiome.</title>
        <authorList>
            <person name="Thomas-White K."/>
            <person name="Wolfe A.J."/>
        </authorList>
    </citation>
    <scope>NUCLEOTIDE SEQUENCE [LARGE SCALE GENOMIC DNA]</scope>
    <source>
        <strain evidence="3 5">UMB0139</strain>
    </source>
</reference>
<accession>A0A0X8FCA6</accession>
<evidence type="ECO:0000256" key="1">
    <source>
        <dbReference type="SAM" id="Phobius"/>
    </source>
</evidence>
<evidence type="ECO:0008006" key="6">
    <source>
        <dbReference type="Google" id="ProtNLM"/>
    </source>
</evidence>
<keyword evidence="1" id="KW-0472">Membrane</keyword>
<sequence length="99" mass="11394">MLFENMTRKRGYLLVEAAASLFLLSLLIHYLVTATQLQIDQLNAAQARLDQAELHFQSLQSLSQDPTWLKQLKTEGYKLGEEFGDEETIYIQLLAEETF</sequence>
<dbReference type="AlphaFoldDB" id="A0A0X8FCA6"/>
<keyword evidence="4" id="KW-1185">Reference proteome</keyword>